<feature type="transmembrane region" description="Helical" evidence="1">
    <location>
        <begin position="254"/>
        <end position="273"/>
    </location>
</feature>
<dbReference type="RefSeq" id="WP_073204035.1">
    <property type="nucleotide sequence ID" value="NZ_FRBD01000001.1"/>
</dbReference>
<feature type="transmembrane region" description="Helical" evidence="1">
    <location>
        <begin position="285"/>
        <end position="311"/>
    </location>
</feature>
<proteinExistence type="predicted"/>
<feature type="transmembrane region" description="Helical" evidence="1">
    <location>
        <begin position="112"/>
        <end position="132"/>
    </location>
</feature>
<keyword evidence="3" id="KW-0808">Transferase</keyword>
<dbReference type="EMBL" id="FRBD01000001">
    <property type="protein sequence ID" value="SHK30959.1"/>
    <property type="molecule type" value="Genomic_DNA"/>
</dbReference>
<organism evidence="3 4">
    <name type="scientific">Xylanibacter ruminicola</name>
    <name type="common">Prevotella ruminicola</name>
    <dbReference type="NCBI Taxonomy" id="839"/>
    <lineage>
        <taxon>Bacteria</taxon>
        <taxon>Pseudomonadati</taxon>
        <taxon>Bacteroidota</taxon>
        <taxon>Bacteroidia</taxon>
        <taxon>Bacteroidales</taxon>
        <taxon>Prevotellaceae</taxon>
        <taxon>Xylanibacter</taxon>
    </lineage>
</organism>
<dbReference type="Pfam" id="PF07786">
    <property type="entry name" value="HGSNAT_cat"/>
    <property type="match status" value="1"/>
</dbReference>
<dbReference type="AlphaFoldDB" id="A0A1M6RES6"/>
<dbReference type="GO" id="GO:0016746">
    <property type="term" value="F:acyltransferase activity"/>
    <property type="evidence" value="ECO:0007669"/>
    <property type="project" value="UniProtKB-KW"/>
</dbReference>
<keyword evidence="3" id="KW-0012">Acyltransferase</keyword>
<keyword evidence="1" id="KW-0812">Transmembrane</keyword>
<dbReference type="InterPro" id="IPR012429">
    <property type="entry name" value="HGSNAT_cat"/>
</dbReference>
<reference evidence="3 4" key="1">
    <citation type="submission" date="2016-11" db="EMBL/GenBank/DDBJ databases">
        <authorList>
            <person name="Jaros S."/>
            <person name="Januszkiewicz K."/>
            <person name="Wedrychowicz H."/>
        </authorList>
    </citation>
    <scope>NUCLEOTIDE SEQUENCE [LARGE SCALE GENOMIC DNA]</scope>
    <source>
        <strain evidence="3 4">KHT3</strain>
    </source>
</reference>
<feature type="transmembrane region" description="Helical" evidence="1">
    <location>
        <begin position="7"/>
        <end position="27"/>
    </location>
</feature>
<evidence type="ECO:0000256" key="1">
    <source>
        <dbReference type="SAM" id="Phobius"/>
    </source>
</evidence>
<evidence type="ECO:0000259" key="2">
    <source>
        <dbReference type="Pfam" id="PF07786"/>
    </source>
</evidence>
<evidence type="ECO:0000313" key="3">
    <source>
        <dbReference type="EMBL" id="SHK30959.1"/>
    </source>
</evidence>
<dbReference type="Proteomes" id="UP000184130">
    <property type="component" value="Unassembled WGS sequence"/>
</dbReference>
<feature type="transmembrane region" description="Helical" evidence="1">
    <location>
        <begin position="137"/>
        <end position="156"/>
    </location>
</feature>
<feature type="transmembrane region" description="Helical" evidence="1">
    <location>
        <begin position="84"/>
        <end position="100"/>
    </location>
</feature>
<dbReference type="PANTHER" id="PTHR31061">
    <property type="entry name" value="LD22376P"/>
    <property type="match status" value="1"/>
</dbReference>
<keyword evidence="1" id="KW-1133">Transmembrane helix</keyword>
<dbReference type="PANTHER" id="PTHR31061:SF24">
    <property type="entry name" value="LD22376P"/>
    <property type="match status" value="1"/>
</dbReference>
<feature type="transmembrane region" description="Helical" evidence="1">
    <location>
        <begin position="47"/>
        <end position="64"/>
    </location>
</feature>
<feature type="transmembrane region" description="Helical" evidence="1">
    <location>
        <begin position="191"/>
        <end position="210"/>
    </location>
</feature>
<accession>A0A1M6RES6</accession>
<feature type="transmembrane region" description="Helical" evidence="1">
    <location>
        <begin position="222"/>
        <end position="242"/>
    </location>
</feature>
<keyword evidence="1" id="KW-0472">Membrane</keyword>
<dbReference type="OrthoDB" id="9788724at2"/>
<gene>
    <name evidence="3" type="ORF">SAMN05216463_101238</name>
</gene>
<feature type="transmembrane region" description="Helical" evidence="1">
    <location>
        <begin position="331"/>
        <end position="349"/>
    </location>
</feature>
<name>A0A1M6RES6_XYLRU</name>
<evidence type="ECO:0000313" key="4">
    <source>
        <dbReference type="Proteomes" id="UP000184130"/>
    </source>
</evidence>
<sequence length="357" mass="39883">MKSQRLFSLDILRGITVAGMILVNNGWGESFEMLGHSEWNGMTPCDLVFPFFLFIMGISCYLSLVKSEFKPTPQVIRRVVKRTVLLFAIGLFINWFDHAIEGDLLCFGHLRIWAVMQRIALCYGIVSLFALFCNHKYILHTIAGLLVIYAAILLLGNGYAEDSSVNVLAQVDLNLFGYDHLYHKGPVDPEGLVGTISSVAHVLLGFYCGMLIKKRETIEQKVIALFVVGAIGVIAGYLLSYGLPLNKRIWSPSYVLMTCGLASLLQALLMYVIDLKNNVQWTTFFHVFGVNALALYVSSELLAILLGNIGVSEMVYNAIHAVVPALKWASLAYAIYFVLLNFAIGYVLYRKKIYIKL</sequence>
<protein>
    <submittedName>
        <fullName evidence="3">Predicted acyltransferase</fullName>
    </submittedName>
</protein>
<feature type="domain" description="Heparan-alpha-glucosaminide N-acetyltransferase catalytic" evidence="2">
    <location>
        <begin position="5"/>
        <end position="154"/>
    </location>
</feature>